<sequence>MSVLSFAVSAPARPRPTTPVADSGPARTRRVSWHRLLYLVLAVGIALRLVHFFYSRSFVTDELYLGVNLIRKGYWALVTEPFAYQQKAPIGYLWAVKTVALVFGYGEKSLRLVSLLAGIGSLLVLVPVARYFLKPWTVVVAVAIMAFSSACVFHSIEAKQYATELFTAVVAVWLYTRYRARTDVASLLAWGLLGSALLWFSFSLIFVLAGIGLGLSLHAVARRQWRTLFLYAIPFGLWVVSFGAQYLLITSKYHESGWLIDYFDRMDQAFMPMPPSVASAKWLAHKLYLTLLHPLSLMLDLDGNLDALNRHPLRYVFKMGWLHLICLAVGAVYFARKDRLNFAVLLLPMLLAVAASAVKVYPFHERFTLFLLPALLIVISLGVEYLQRRLSGRPAWFGLLLALFFAPTVITAAREAADPRLAMHTEYSREAIMYVNEHYRPGDAVYVFWNMNQSYEYYQLAYPLKFRAATGSFVKNEASGPADYLRRLQPDFDQLRGARRVWLLYDNQNRNAIGDYVTLPAWYHQEDFSPPGLLQGHFGTLGQKVEQVQYNRNTVVLYELRPQPASRTTPRPALRPKKAAAKPAVAR</sequence>
<keyword evidence="2" id="KW-1003">Cell membrane</keyword>
<dbReference type="Proteomes" id="UP000248553">
    <property type="component" value="Unassembled WGS sequence"/>
</dbReference>
<evidence type="ECO:0000313" key="10">
    <source>
        <dbReference type="EMBL" id="RAK69853.1"/>
    </source>
</evidence>
<dbReference type="PANTHER" id="PTHR33908:SF11">
    <property type="entry name" value="MEMBRANE PROTEIN"/>
    <property type="match status" value="1"/>
</dbReference>
<comment type="subcellular location">
    <subcellularLocation>
        <location evidence="1">Cell membrane</location>
        <topology evidence="1">Multi-pass membrane protein</topology>
    </subcellularLocation>
</comment>
<evidence type="ECO:0000256" key="7">
    <source>
        <dbReference type="ARBA" id="ARBA00023136"/>
    </source>
</evidence>
<feature type="transmembrane region" description="Helical" evidence="9">
    <location>
        <begin position="112"/>
        <end position="129"/>
    </location>
</feature>
<keyword evidence="4" id="KW-0808">Transferase</keyword>
<dbReference type="RefSeq" id="WP_111476589.1">
    <property type="nucleotide sequence ID" value="NZ_QHKM01000001.1"/>
</dbReference>
<dbReference type="GO" id="GO:0005886">
    <property type="term" value="C:plasma membrane"/>
    <property type="evidence" value="ECO:0007669"/>
    <property type="project" value="UniProtKB-SubCell"/>
</dbReference>
<feature type="region of interest" description="Disordered" evidence="8">
    <location>
        <begin position="1"/>
        <end position="25"/>
    </location>
</feature>
<evidence type="ECO:0000313" key="11">
    <source>
        <dbReference type="Proteomes" id="UP000248553"/>
    </source>
</evidence>
<evidence type="ECO:0000256" key="3">
    <source>
        <dbReference type="ARBA" id="ARBA00022676"/>
    </source>
</evidence>
<keyword evidence="7 9" id="KW-0472">Membrane</keyword>
<dbReference type="OrthoDB" id="1491458at2"/>
<proteinExistence type="predicted"/>
<keyword evidence="6 9" id="KW-1133">Transmembrane helix</keyword>
<evidence type="ECO:0000256" key="2">
    <source>
        <dbReference type="ARBA" id="ARBA00022475"/>
    </source>
</evidence>
<protein>
    <submittedName>
        <fullName evidence="10">Uncharacterized protein</fullName>
    </submittedName>
</protein>
<comment type="caution">
    <text evidence="10">The sequence shown here is derived from an EMBL/GenBank/DDBJ whole genome shotgun (WGS) entry which is preliminary data.</text>
</comment>
<feature type="transmembrane region" description="Helical" evidence="9">
    <location>
        <begin position="315"/>
        <end position="335"/>
    </location>
</feature>
<evidence type="ECO:0000256" key="8">
    <source>
        <dbReference type="SAM" id="MobiDB-lite"/>
    </source>
</evidence>
<feature type="transmembrane region" description="Helical" evidence="9">
    <location>
        <begin position="367"/>
        <end position="386"/>
    </location>
</feature>
<name>A0A328BS25_9BACT</name>
<keyword evidence="3" id="KW-0328">Glycosyltransferase</keyword>
<evidence type="ECO:0000256" key="1">
    <source>
        <dbReference type="ARBA" id="ARBA00004651"/>
    </source>
</evidence>
<accession>A0A328BS25</accession>
<dbReference type="AlphaFoldDB" id="A0A328BS25"/>
<dbReference type="InterPro" id="IPR050297">
    <property type="entry name" value="LipidA_mod_glycosyltrf_83"/>
</dbReference>
<feature type="transmembrane region" description="Helical" evidence="9">
    <location>
        <begin position="135"/>
        <end position="154"/>
    </location>
</feature>
<feature type="region of interest" description="Disordered" evidence="8">
    <location>
        <begin position="561"/>
        <end position="587"/>
    </location>
</feature>
<dbReference type="GO" id="GO:0009103">
    <property type="term" value="P:lipopolysaccharide biosynthetic process"/>
    <property type="evidence" value="ECO:0007669"/>
    <property type="project" value="UniProtKB-ARBA"/>
</dbReference>
<feature type="transmembrane region" description="Helical" evidence="9">
    <location>
        <begin position="228"/>
        <end position="249"/>
    </location>
</feature>
<gene>
    <name evidence="10" type="ORF">DLM85_03075</name>
</gene>
<evidence type="ECO:0000256" key="5">
    <source>
        <dbReference type="ARBA" id="ARBA00022692"/>
    </source>
</evidence>
<dbReference type="EMBL" id="QHKM01000001">
    <property type="protein sequence ID" value="RAK69853.1"/>
    <property type="molecule type" value="Genomic_DNA"/>
</dbReference>
<reference evidence="11" key="1">
    <citation type="submission" date="2018-05" db="EMBL/GenBank/DDBJ databases">
        <authorList>
            <person name="Nie L."/>
        </authorList>
    </citation>
    <scope>NUCLEOTIDE SEQUENCE [LARGE SCALE GENOMIC DNA]</scope>
    <source>
        <strain evidence="11">NL</strain>
    </source>
</reference>
<feature type="transmembrane region" description="Helical" evidence="9">
    <location>
        <begin position="198"/>
        <end position="221"/>
    </location>
</feature>
<dbReference type="PANTHER" id="PTHR33908">
    <property type="entry name" value="MANNOSYLTRANSFERASE YKCB-RELATED"/>
    <property type="match status" value="1"/>
</dbReference>
<feature type="transmembrane region" description="Helical" evidence="9">
    <location>
        <begin position="395"/>
        <end position="413"/>
    </location>
</feature>
<keyword evidence="11" id="KW-1185">Reference proteome</keyword>
<feature type="transmembrane region" description="Helical" evidence="9">
    <location>
        <begin position="342"/>
        <end position="361"/>
    </location>
</feature>
<evidence type="ECO:0000256" key="9">
    <source>
        <dbReference type="SAM" id="Phobius"/>
    </source>
</evidence>
<evidence type="ECO:0000256" key="4">
    <source>
        <dbReference type="ARBA" id="ARBA00022679"/>
    </source>
</evidence>
<keyword evidence="5 9" id="KW-0812">Transmembrane</keyword>
<feature type="transmembrane region" description="Helical" evidence="9">
    <location>
        <begin position="36"/>
        <end position="54"/>
    </location>
</feature>
<evidence type="ECO:0000256" key="6">
    <source>
        <dbReference type="ARBA" id="ARBA00022989"/>
    </source>
</evidence>
<organism evidence="10 11">
    <name type="scientific">Hymenobacter edaphi</name>
    <dbReference type="NCBI Taxonomy" id="2211146"/>
    <lineage>
        <taxon>Bacteria</taxon>
        <taxon>Pseudomonadati</taxon>
        <taxon>Bacteroidota</taxon>
        <taxon>Cytophagia</taxon>
        <taxon>Cytophagales</taxon>
        <taxon>Hymenobacteraceae</taxon>
        <taxon>Hymenobacter</taxon>
    </lineage>
</organism>
<dbReference type="GO" id="GO:0016763">
    <property type="term" value="F:pentosyltransferase activity"/>
    <property type="evidence" value="ECO:0007669"/>
    <property type="project" value="TreeGrafter"/>
</dbReference>